<sequence>MSFSDDHSQTQPHIGHAAELFDNLALDDQPSSSGNRQLSGSTDKNRISGNPRLDNLQINQVPKPHGLHRTTKSQEGEGRRASGLPAPSKLDKLELNIFADPIEPPKYRDTRQRRNSESSITDSRGGKLDSSGGGRRPREQPLREGRNLKTSRREGQRHGSSSRSRRANNRLDLIDKLDVTSIYVFHHDGPFDACNPHRNRNSRRAPMQAFPKGSANNSLGGAPIDPKRVDHSQYYGNRDAEAFTDFSSSKADSQYYGYEGKAFNATARVDPVHGDESLGLGTSTFLEGAPASRTAMQRRDSETEAGLKVGGLQRKKSLAQKIRGISTTKPGVGPPGRVTSPEPTLEVGTALITGDGQDAALSPAGAGATKKANENNPFFNSHDSAWDKKGESIAIADQEKTGRNRAPSSPRRGLERRLTGENGIAPDGIGKGFLQRVKSLKGGTRRVRPIEKS</sequence>
<evidence type="ECO:0000256" key="1">
    <source>
        <dbReference type="SAM" id="MobiDB-lite"/>
    </source>
</evidence>
<organism evidence="2 3">
    <name type="scientific">Trichoglossum hirsutum</name>
    <dbReference type="NCBI Taxonomy" id="265104"/>
    <lineage>
        <taxon>Eukaryota</taxon>
        <taxon>Fungi</taxon>
        <taxon>Dikarya</taxon>
        <taxon>Ascomycota</taxon>
        <taxon>Pezizomycotina</taxon>
        <taxon>Geoglossomycetes</taxon>
        <taxon>Geoglossales</taxon>
        <taxon>Geoglossaceae</taxon>
        <taxon>Trichoglossum</taxon>
    </lineage>
</organism>
<keyword evidence="3" id="KW-1185">Reference proteome</keyword>
<comment type="caution">
    <text evidence="2">The sequence shown here is derived from an EMBL/GenBank/DDBJ whole genome shotgun (WGS) entry which is preliminary data.</text>
</comment>
<feature type="compositionally biased region" description="Basic and acidic residues" evidence="1">
    <location>
        <begin position="103"/>
        <end position="116"/>
    </location>
</feature>
<dbReference type="PANTHER" id="PTHR28307">
    <property type="entry name" value="PROTEIN PAL1"/>
    <property type="match status" value="1"/>
</dbReference>
<feature type="compositionally biased region" description="Polar residues" evidence="1">
    <location>
        <begin position="29"/>
        <end position="42"/>
    </location>
</feature>
<proteinExistence type="predicted"/>
<dbReference type="PANTHER" id="PTHR28307:SF2">
    <property type="entry name" value="PROTEIN PAL1"/>
    <property type="match status" value="1"/>
</dbReference>
<gene>
    <name evidence="2" type="ORF">GP486_003382</name>
</gene>
<dbReference type="EMBL" id="JAGHQM010000452">
    <property type="protein sequence ID" value="KAH0560101.1"/>
    <property type="molecule type" value="Genomic_DNA"/>
</dbReference>
<feature type="compositionally biased region" description="Basic and acidic residues" evidence="1">
    <location>
        <begin position="384"/>
        <end position="402"/>
    </location>
</feature>
<evidence type="ECO:0000313" key="2">
    <source>
        <dbReference type="EMBL" id="KAH0560101.1"/>
    </source>
</evidence>
<name>A0A9P8RR63_9PEZI</name>
<dbReference type="AlphaFoldDB" id="A0A9P8RR63"/>
<protein>
    <recommendedName>
        <fullName evidence="4">Pal1 cell morphology protein</fullName>
    </recommendedName>
</protein>
<feature type="compositionally biased region" description="Polar residues" evidence="1">
    <location>
        <begin position="374"/>
        <end position="383"/>
    </location>
</feature>
<dbReference type="InterPro" id="IPR013226">
    <property type="entry name" value="Pal1"/>
</dbReference>
<feature type="compositionally biased region" description="Basic and acidic residues" evidence="1">
    <location>
        <begin position="136"/>
        <end position="157"/>
    </location>
</feature>
<reference evidence="2" key="1">
    <citation type="submission" date="2021-03" db="EMBL/GenBank/DDBJ databases">
        <title>Comparative genomics and phylogenomic investigation of the class Geoglossomycetes provide insights into ecological specialization and systematics.</title>
        <authorList>
            <person name="Melie T."/>
            <person name="Pirro S."/>
            <person name="Miller A.N."/>
            <person name="Quandt A."/>
        </authorList>
    </citation>
    <scope>NUCLEOTIDE SEQUENCE</scope>
    <source>
        <strain evidence="2">CAQ_001_2017</strain>
    </source>
</reference>
<feature type="region of interest" description="Disordered" evidence="1">
    <location>
        <begin position="1"/>
        <end position="169"/>
    </location>
</feature>
<dbReference type="GO" id="GO:0005737">
    <property type="term" value="C:cytoplasm"/>
    <property type="evidence" value="ECO:0007669"/>
    <property type="project" value="TreeGrafter"/>
</dbReference>
<dbReference type="Proteomes" id="UP000750711">
    <property type="component" value="Unassembled WGS sequence"/>
</dbReference>
<evidence type="ECO:0000313" key="3">
    <source>
        <dbReference type="Proteomes" id="UP000750711"/>
    </source>
</evidence>
<accession>A0A9P8RR63</accession>
<evidence type="ECO:0008006" key="4">
    <source>
        <dbReference type="Google" id="ProtNLM"/>
    </source>
</evidence>
<feature type="region of interest" description="Disordered" evidence="1">
    <location>
        <begin position="363"/>
        <end position="453"/>
    </location>
</feature>
<dbReference type="Pfam" id="PF08316">
    <property type="entry name" value="Pal1"/>
    <property type="match status" value="1"/>
</dbReference>
<feature type="region of interest" description="Disordered" evidence="1">
    <location>
        <begin position="195"/>
        <end position="223"/>
    </location>
</feature>